<dbReference type="InterPro" id="IPR000719">
    <property type="entry name" value="Prot_kinase_dom"/>
</dbReference>
<dbReference type="InterPro" id="IPR028375">
    <property type="entry name" value="KA1/Ssp2_C"/>
</dbReference>
<dbReference type="Gene3D" id="3.30.310.80">
    <property type="entry name" value="Kinase associated domain 1, KA1"/>
    <property type="match status" value="1"/>
</dbReference>
<keyword evidence="9" id="KW-0966">Cell projection</keyword>
<evidence type="ECO:0000256" key="6">
    <source>
        <dbReference type="ARBA" id="ARBA00022741"/>
    </source>
</evidence>
<dbReference type="PROSITE" id="PS00108">
    <property type="entry name" value="PROTEIN_KINASE_ST"/>
    <property type="match status" value="1"/>
</dbReference>
<feature type="domain" description="KA1" evidence="17">
    <location>
        <begin position="710"/>
        <end position="759"/>
    </location>
</feature>
<keyword evidence="7" id="KW-0418">Kinase</keyword>
<feature type="compositionally biased region" description="Polar residues" evidence="14">
    <location>
        <begin position="441"/>
        <end position="452"/>
    </location>
</feature>
<dbReference type="Gene3D" id="3.30.200.20">
    <property type="entry name" value="Phosphorylase Kinase, domain 1"/>
    <property type="match status" value="1"/>
</dbReference>
<dbReference type="GO" id="GO:0042995">
    <property type="term" value="C:cell projection"/>
    <property type="evidence" value="ECO:0007669"/>
    <property type="project" value="UniProtKB-SubCell"/>
</dbReference>
<evidence type="ECO:0000256" key="13">
    <source>
        <dbReference type="PROSITE-ProRule" id="PRU10141"/>
    </source>
</evidence>
<dbReference type="Gene3D" id="1.10.510.10">
    <property type="entry name" value="Transferase(Phosphotransferase) domain 1"/>
    <property type="match status" value="1"/>
</dbReference>
<evidence type="ECO:0000259" key="17">
    <source>
        <dbReference type="PROSITE" id="PS50032"/>
    </source>
</evidence>
<dbReference type="InterPro" id="IPR008271">
    <property type="entry name" value="Ser/Thr_kinase_AS"/>
</dbReference>
<evidence type="ECO:0000313" key="18">
    <source>
        <dbReference type="Ensembl" id="ENSRFEP00010031941.1"/>
    </source>
</evidence>
<evidence type="ECO:0000256" key="11">
    <source>
        <dbReference type="ARBA" id="ARBA00047899"/>
    </source>
</evidence>
<dbReference type="SUPFAM" id="SSF103243">
    <property type="entry name" value="KA1-like"/>
    <property type="match status" value="1"/>
</dbReference>
<dbReference type="SMART" id="SM00220">
    <property type="entry name" value="S_TKc"/>
    <property type="match status" value="1"/>
</dbReference>
<dbReference type="GO" id="GO:0004674">
    <property type="term" value="F:protein serine/threonine kinase activity"/>
    <property type="evidence" value="ECO:0007669"/>
    <property type="project" value="UniProtKB-KW"/>
</dbReference>
<name>A0A671G1W5_RHIFE</name>
<feature type="compositionally biased region" description="Polar residues" evidence="14">
    <location>
        <begin position="626"/>
        <end position="646"/>
    </location>
</feature>
<dbReference type="Pfam" id="PF00069">
    <property type="entry name" value="Pkinase"/>
    <property type="match status" value="1"/>
</dbReference>
<dbReference type="FunFam" id="3.30.200.20:FF:000003">
    <property type="entry name" value="Non-specific serine/threonine protein kinase"/>
    <property type="match status" value="1"/>
</dbReference>
<feature type="domain" description="Protein kinase" evidence="15">
    <location>
        <begin position="60"/>
        <end position="289"/>
    </location>
</feature>
<reference evidence="18" key="4">
    <citation type="submission" date="2025-08" db="UniProtKB">
        <authorList>
            <consortium name="Ensembl"/>
        </authorList>
    </citation>
    <scope>IDENTIFICATION</scope>
</reference>
<dbReference type="Gene3D" id="1.10.8.10">
    <property type="entry name" value="DNA helicase RuvA subunit, C-terminal domain"/>
    <property type="match status" value="1"/>
</dbReference>
<comment type="catalytic activity">
    <reaction evidence="11">
        <text>L-threonyl-[protein] + ATP = O-phospho-L-threonyl-[protein] + ADP + H(+)</text>
        <dbReference type="Rhea" id="RHEA:46608"/>
        <dbReference type="Rhea" id="RHEA-COMP:11060"/>
        <dbReference type="Rhea" id="RHEA-COMP:11605"/>
        <dbReference type="ChEBI" id="CHEBI:15378"/>
        <dbReference type="ChEBI" id="CHEBI:30013"/>
        <dbReference type="ChEBI" id="CHEBI:30616"/>
        <dbReference type="ChEBI" id="CHEBI:61977"/>
        <dbReference type="ChEBI" id="CHEBI:456216"/>
        <dbReference type="EC" id="2.7.11.1"/>
    </reaction>
</comment>
<dbReference type="Proteomes" id="UP000472240">
    <property type="component" value="Chromosome 27"/>
</dbReference>
<evidence type="ECO:0000256" key="2">
    <source>
        <dbReference type="ARBA" id="ARBA00006234"/>
    </source>
</evidence>
<feature type="compositionally biased region" description="Low complexity" evidence="14">
    <location>
        <begin position="564"/>
        <end position="578"/>
    </location>
</feature>
<evidence type="ECO:0000256" key="3">
    <source>
        <dbReference type="ARBA" id="ARBA00012513"/>
    </source>
</evidence>
<comment type="catalytic activity">
    <reaction evidence="12">
        <text>L-seryl-[protein] + ATP = O-phospho-L-seryl-[protein] + ADP + H(+)</text>
        <dbReference type="Rhea" id="RHEA:17989"/>
        <dbReference type="Rhea" id="RHEA-COMP:9863"/>
        <dbReference type="Rhea" id="RHEA-COMP:11604"/>
        <dbReference type="ChEBI" id="CHEBI:15378"/>
        <dbReference type="ChEBI" id="CHEBI:29999"/>
        <dbReference type="ChEBI" id="CHEBI:30616"/>
        <dbReference type="ChEBI" id="CHEBI:83421"/>
        <dbReference type="ChEBI" id="CHEBI:456216"/>
        <dbReference type="EC" id="2.7.11.1"/>
    </reaction>
</comment>
<dbReference type="Pfam" id="PF00627">
    <property type="entry name" value="UBA"/>
    <property type="match status" value="1"/>
</dbReference>
<dbReference type="AlphaFoldDB" id="A0A671G1W5"/>
<evidence type="ECO:0000259" key="16">
    <source>
        <dbReference type="PROSITE" id="PS50030"/>
    </source>
</evidence>
<organism evidence="18 19">
    <name type="scientific">Rhinolophus ferrumequinum</name>
    <name type="common">Greater horseshoe bat</name>
    <dbReference type="NCBI Taxonomy" id="59479"/>
    <lineage>
        <taxon>Eukaryota</taxon>
        <taxon>Metazoa</taxon>
        <taxon>Chordata</taxon>
        <taxon>Craniata</taxon>
        <taxon>Vertebrata</taxon>
        <taxon>Euteleostomi</taxon>
        <taxon>Mammalia</taxon>
        <taxon>Eutheria</taxon>
        <taxon>Laurasiatheria</taxon>
        <taxon>Chiroptera</taxon>
        <taxon>Yinpterochiroptera</taxon>
        <taxon>Rhinolophoidea</taxon>
        <taxon>Rhinolophidae</taxon>
        <taxon>Rhinolophinae</taxon>
        <taxon>Rhinolophus</taxon>
    </lineage>
</organism>
<dbReference type="FunFam" id="3.30.310.80:FF:000001">
    <property type="entry name" value="Non-specific serine/threonine protein kinase"/>
    <property type="match status" value="1"/>
</dbReference>
<dbReference type="CDD" id="cd14405">
    <property type="entry name" value="UBA_MARK1"/>
    <property type="match status" value="1"/>
</dbReference>
<dbReference type="PANTHER" id="PTHR24346">
    <property type="entry name" value="MAP/MICROTUBULE AFFINITY-REGULATING KINASE"/>
    <property type="match status" value="1"/>
</dbReference>
<keyword evidence="6 13" id="KW-0547">Nucleotide-binding</keyword>
<feature type="region of interest" description="Disordered" evidence="14">
    <location>
        <begin position="354"/>
        <end position="474"/>
    </location>
</feature>
<feature type="compositionally biased region" description="Basic and acidic residues" evidence="14">
    <location>
        <begin position="647"/>
        <end position="661"/>
    </location>
</feature>
<dbReference type="GO" id="GO:0005524">
    <property type="term" value="F:ATP binding"/>
    <property type="evidence" value="ECO:0007669"/>
    <property type="project" value="UniProtKB-UniRule"/>
</dbReference>
<dbReference type="EC" id="2.7.11.1" evidence="3"/>
<dbReference type="PROSITE" id="PS50032">
    <property type="entry name" value="KA1"/>
    <property type="match status" value="1"/>
</dbReference>
<evidence type="ECO:0000256" key="7">
    <source>
        <dbReference type="ARBA" id="ARBA00022777"/>
    </source>
</evidence>
<reference evidence="18 19" key="1">
    <citation type="journal article" date="2015" name="Annu Rev Anim Biosci">
        <title>The Genome 10K Project: a way forward.</title>
        <authorList>
            <person name="Koepfli K.P."/>
            <person name="Paten B."/>
            <person name="O'Brien S.J."/>
            <person name="Koepfli K.P."/>
            <person name="Paten B."/>
            <person name="Antunes A."/>
            <person name="Belov K."/>
            <person name="Bustamante C."/>
            <person name="Castoe T.A."/>
            <person name="Clawson H."/>
            <person name="Crawford A.J."/>
            <person name="Diekhans M."/>
            <person name="Distel D."/>
            <person name="Durbin R."/>
            <person name="Earl D."/>
            <person name="Fujita M.K."/>
            <person name="Gamble T."/>
            <person name="Georges A."/>
            <person name="Gemmell N."/>
            <person name="Gilbert M.T."/>
            <person name="Graves J.M."/>
            <person name="Green R.E."/>
            <person name="Hickey G."/>
            <person name="Jarvis E.D."/>
            <person name="Johnson W."/>
            <person name="Komissarov A."/>
            <person name="Korf I."/>
            <person name="Kuhn R."/>
            <person name="Larkin D.M."/>
            <person name="Lewin H."/>
            <person name="Lopez J.V."/>
            <person name="Ma J."/>
            <person name="Marques-Bonet T."/>
            <person name="Miller W."/>
            <person name="Murphy R."/>
            <person name="Pevzner P."/>
            <person name="Shapiro B."/>
            <person name="Steiner C."/>
            <person name="Tamazian G."/>
            <person name="Venkatesh B."/>
            <person name="Wang J."/>
            <person name="Wayne R."/>
            <person name="Wiley E."/>
            <person name="Yang H."/>
            <person name="Zhang G."/>
            <person name="Haussler D."/>
            <person name="Ryder O."/>
            <person name="O'Brien S.J."/>
        </authorList>
    </citation>
    <scope>NUCLEOTIDE SEQUENCE</scope>
</reference>
<dbReference type="PROSITE" id="PS50011">
    <property type="entry name" value="PROTEIN_KINASE_DOM"/>
    <property type="match status" value="1"/>
</dbReference>
<evidence type="ECO:0000313" key="19">
    <source>
        <dbReference type="Proteomes" id="UP000472240"/>
    </source>
</evidence>
<dbReference type="Ensembl" id="ENSRFET00010034623.1">
    <property type="protein sequence ID" value="ENSRFEP00010031941.1"/>
    <property type="gene ID" value="ENSRFEG00010021079.1"/>
</dbReference>
<comment type="subcellular location">
    <subcellularLocation>
        <location evidence="1">Cell projection</location>
    </subcellularLocation>
</comment>
<dbReference type="SMART" id="SM00165">
    <property type="entry name" value="UBA"/>
    <property type="match status" value="1"/>
</dbReference>
<dbReference type="InterPro" id="IPR017441">
    <property type="entry name" value="Protein_kinase_ATP_BS"/>
</dbReference>
<proteinExistence type="inferred from homology"/>
<keyword evidence="4" id="KW-0723">Serine/threonine-protein kinase</keyword>
<feature type="region of interest" description="Disordered" evidence="14">
    <location>
        <begin position="519"/>
        <end position="663"/>
    </location>
</feature>
<dbReference type="PROSITE" id="PS00107">
    <property type="entry name" value="PROTEIN_KINASE_ATP"/>
    <property type="match status" value="1"/>
</dbReference>
<evidence type="ECO:0000256" key="12">
    <source>
        <dbReference type="ARBA" id="ARBA00048679"/>
    </source>
</evidence>
<feature type="binding site" evidence="13">
    <location>
        <position position="89"/>
    </location>
    <ligand>
        <name>ATP</name>
        <dbReference type="ChEBI" id="CHEBI:30616"/>
    </ligand>
</feature>
<evidence type="ECO:0000256" key="8">
    <source>
        <dbReference type="ARBA" id="ARBA00022840"/>
    </source>
</evidence>
<dbReference type="FunFam" id="1.10.8.10:FF:000011">
    <property type="entry name" value="Non-specific serine/threonine protein kinase"/>
    <property type="match status" value="1"/>
</dbReference>
<dbReference type="InterPro" id="IPR015940">
    <property type="entry name" value="UBA"/>
</dbReference>
<keyword evidence="19" id="KW-1185">Reference proteome</keyword>
<evidence type="ECO:0000256" key="10">
    <source>
        <dbReference type="ARBA" id="ARBA00038181"/>
    </source>
</evidence>
<dbReference type="InterPro" id="IPR001772">
    <property type="entry name" value="KA1_dom"/>
</dbReference>
<evidence type="ECO:0000256" key="4">
    <source>
        <dbReference type="ARBA" id="ARBA00022527"/>
    </source>
</evidence>
<comment type="similarity">
    <text evidence="10">Belongs to the protein kinase superfamily. CAMK Ser/Thr protein kinase family. Smok subfamily.</text>
</comment>
<reference evidence="18" key="5">
    <citation type="submission" date="2025-09" db="UniProtKB">
        <authorList>
            <consortium name="Ensembl"/>
        </authorList>
    </citation>
    <scope>IDENTIFICATION</scope>
</reference>
<keyword evidence="8 13" id="KW-0067">ATP-binding</keyword>
<gene>
    <name evidence="18" type="primary">MARK1</name>
</gene>
<accession>A0A671G1W5</accession>
<dbReference type="GO" id="GO:0005737">
    <property type="term" value="C:cytoplasm"/>
    <property type="evidence" value="ECO:0007669"/>
    <property type="project" value="TreeGrafter"/>
</dbReference>
<sequence>MSARTPLPTVNERDTENHTSVDGYTEPHIPSTKSSSRQNIPRCRNSITSATDEQPHIGNYRLQKTIGKGNFAKVKLARHVLTGREVAVKIIDKTQLNPTSLQKLFREVRIMKILNHPNIGEVFDYLVAHGRMKEKEARAKFRQIVSAVQYCHQKCIVHRDLKAENLLLDADMNIKIADFGFSNEFTVGNKLDTFCGSPPYAAPELFQGKKYDGPEVDVWSLGVILYTLVSGSLPFDGQNLKELRERVLRGKYRIPFYMSTDCENLLKKLLVLNPIKRGSLEQIMKDRWMNVGHEEEELKPYTEPEPDFNDTKRIDVMVTMGFARDEINDALINQKYDEVMATYILLGRKPPEFEGGESLSSGNLSQRSRPSSDLNNSTLQSPAHLKVQRSISANQKQRRFSDHAGPSIPPAVSYTKRPQANSVESEQKEEWDKDVTARKLGSTTVGSKSEMTASPLVGPERKKSSTIPSNNVYAGGSMARRNTYVCERTTDRYTALQNGKDSSLTEMSASSLSSAGSAVAPAVPSARPRHQKSLSASGHPIKVTLPTIKDSSEAYRPGTTQRVPAASPSAHSISATTPDRTRFPRGSSSRSTFHGEQLRERRSAAYNGPPASPSHETGAFAHARRGTSTGIISKITSRFVRRSTSGEPKERDKEESRDSKPRSLRFTWSMKTTSSMDPNDMMREIRKVLDANNCDYEQKERFLLFCVHGDARQDSLVQWEMEVCKLPRLSLNGVRFKRISGTSIAFKNIASKIANELKL</sequence>
<keyword evidence="5" id="KW-0808">Transferase</keyword>
<dbReference type="CDD" id="cd12196">
    <property type="entry name" value="MARK1-3_C"/>
    <property type="match status" value="1"/>
</dbReference>
<dbReference type="FunFam" id="1.10.510.10:FF:000002">
    <property type="entry name" value="Non-specific serine/threonine protein kinase"/>
    <property type="match status" value="1"/>
</dbReference>
<dbReference type="SUPFAM" id="SSF56112">
    <property type="entry name" value="Protein kinase-like (PK-like)"/>
    <property type="match status" value="1"/>
</dbReference>
<evidence type="ECO:0000259" key="15">
    <source>
        <dbReference type="PROSITE" id="PS50011"/>
    </source>
</evidence>
<evidence type="ECO:0000256" key="14">
    <source>
        <dbReference type="SAM" id="MobiDB-lite"/>
    </source>
</evidence>
<evidence type="ECO:0000256" key="5">
    <source>
        <dbReference type="ARBA" id="ARBA00022679"/>
    </source>
</evidence>
<dbReference type="PANTHER" id="PTHR24346:SF21">
    <property type="entry name" value="SERINE_THREONINE-PROTEIN KINASE MARK1"/>
    <property type="match status" value="1"/>
</dbReference>
<feature type="domain" description="UBA" evidence="16">
    <location>
        <begin position="307"/>
        <end position="348"/>
    </location>
</feature>
<dbReference type="InterPro" id="IPR011009">
    <property type="entry name" value="Kinase-like_dom_sf"/>
</dbReference>
<dbReference type="Pfam" id="PF02149">
    <property type="entry name" value="KA1"/>
    <property type="match status" value="1"/>
</dbReference>
<protein>
    <recommendedName>
        <fullName evidence="3">non-specific serine/threonine protein kinase</fullName>
        <ecNumber evidence="3">2.7.11.1</ecNumber>
    </recommendedName>
</protein>
<dbReference type="PROSITE" id="PS50030">
    <property type="entry name" value="UBA"/>
    <property type="match status" value="1"/>
</dbReference>
<feature type="compositionally biased region" description="Basic and acidic residues" evidence="14">
    <location>
        <begin position="425"/>
        <end position="437"/>
    </location>
</feature>
<reference evidence="19" key="3">
    <citation type="submission" date="2018-12" db="EMBL/GenBank/DDBJ databases">
        <title>G10K-VGP greater horseshoe bat female genome, primary haplotype.</title>
        <authorList>
            <person name="Teeling E."/>
            <person name="Myers G."/>
            <person name="Vernes S."/>
            <person name="Pippel M."/>
            <person name="Winkler S."/>
            <person name="Fedrigo O."/>
            <person name="Rhie A."/>
            <person name="Koren S."/>
            <person name="Phillippy A."/>
            <person name="Lewin H."/>
            <person name="Damas J."/>
            <person name="Howe K."/>
            <person name="Mountcastle J."/>
            <person name="Jarvis E.D."/>
        </authorList>
    </citation>
    <scope>NUCLEOTIDE SEQUENCE [LARGE SCALE GENOMIC DNA]</scope>
</reference>
<dbReference type="GeneTree" id="ENSGT00940000157560"/>
<evidence type="ECO:0000256" key="1">
    <source>
        <dbReference type="ARBA" id="ARBA00004316"/>
    </source>
</evidence>
<comment type="similarity">
    <text evidence="2">Belongs to the protein kinase superfamily. CAMK Ser/Thr protein kinase family. SNF1 subfamily.</text>
</comment>
<reference evidence="18 19" key="2">
    <citation type="journal article" date="2018" name="Annu Rev Anim Biosci">
        <title>Bat Biology, Genomes, and the Bat1K Project: To Generate Chromosome-Level Genomes for All Living Bat Species.</title>
        <authorList>
            <person name="Teeling E.C."/>
            <person name="Vernes S.C."/>
            <person name="Davalos L.M."/>
            <person name="Ray D.A."/>
            <person name="Gilbert M.T.P."/>
            <person name="Myers E."/>
        </authorList>
    </citation>
    <scope>NUCLEOTIDE SEQUENCE</scope>
</reference>
<feature type="compositionally biased region" description="Polar residues" evidence="14">
    <location>
        <begin position="31"/>
        <end position="40"/>
    </location>
</feature>
<feature type="compositionally biased region" description="Polar residues" evidence="14">
    <location>
        <begin position="363"/>
        <end position="381"/>
    </location>
</feature>
<evidence type="ECO:0000256" key="9">
    <source>
        <dbReference type="ARBA" id="ARBA00023273"/>
    </source>
</evidence>
<dbReference type="GO" id="GO:0035556">
    <property type="term" value="P:intracellular signal transduction"/>
    <property type="evidence" value="ECO:0007669"/>
    <property type="project" value="TreeGrafter"/>
</dbReference>
<feature type="region of interest" description="Disordered" evidence="14">
    <location>
        <begin position="1"/>
        <end position="40"/>
    </location>
</feature>